<evidence type="ECO:0000313" key="8">
    <source>
        <dbReference type="Proteomes" id="UP000675409"/>
    </source>
</evidence>
<keyword evidence="8" id="KW-1185">Reference proteome</keyword>
<dbReference type="Proteomes" id="UP000675409">
    <property type="component" value="Unassembled WGS sequence"/>
</dbReference>
<evidence type="ECO:0000256" key="3">
    <source>
        <dbReference type="ARBA" id="ARBA00022578"/>
    </source>
</evidence>
<proteinExistence type="inferred from homology"/>
<keyword evidence="4" id="KW-0238">DNA-binding</keyword>
<accession>A0ABS1LRN7</accession>
<dbReference type="InterPro" id="IPR001207">
    <property type="entry name" value="Transposase_mutator"/>
</dbReference>
<dbReference type="NCBIfam" id="NF033543">
    <property type="entry name" value="transpos_IS256"/>
    <property type="match status" value="1"/>
</dbReference>
<dbReference type="PANTHER" id="PTHR33217:SF8">
    <property type="entry name" value="MUTATOR FAMILY TRANSPOSASE"/>
    <property type="match status" value="1"/>
</dbReference>
<comment type="similarity">
    <text evidence="2">Belongs to the transposase mutator family.</text>
</comment>
<reference evidence="7 8" key="1">
    <citation type="journal article" date="2021" name="Arch. Microbiol.">
        <title>Myceligenerans indicum sp. nov., an actinobacterium isolated from mangrove sediment of Sundarbans, India.</title>
        <authorList>
            <person name="Asha K."/>
            <person name="Bhadury P."/>
        </authorList>
    </citation>
    <scope>NUCLEOTIDE SEQUENCE [LARGE SCALE GENOMIC DNA]</scope>
    <source>
        <strain evidence="7 8">I2</strain>
    </source>
</reference>
<evidence type="ECO:0000256" key="4">
    <source>
        <dbReference type="ARBA" id="ARBA00023125"/>
    </source>
</evidence>
<dbReference type="PROSITE" id="PS01007">
    <property type="entry name" value="TRANSPOSASE_MUTATOR"/>
    <property type="match status" value="1"/>
</dbReference>
<comment type="caution">
    <text evidence="7">The sequence shown here is derived from an EMBL/GenBank/DDBJ whole genome shotgun (WGS) entry which is preliminary data.</text>
</comment>
<evidence type="ECO:0000256" key="6">
    <source>
        <dbReference type="SAM" id="MobiDB-lite"/>
    </source>
</evidence>
<sequence length="451" mass="49461">MEDVELTGSGTDATSALAAELVASGAMDGLFEQIDSGKLQLTGDGGFVPAMIKAALERGLQAELTEHLGYAKHDPAGHGTGNSRNGTSSKTLATEVGEVKIDVPRDRAGTFTPMLVPKGARRLGGLDDIIISLYAGGMTIREIEHHLASTVGTELSHETISNIVDEIADEVLAWQNRPLDAFYPVIYLDALMLKIRDGAHVRNKAAHIAVGVDIDGIKHVLGIWIENTEGAKFWASVCADLANRGVRDVLIVCTDGLRGFADAIEATWPDSLVQTCVVHLIRASMRFVSYGDRKAVTKALKPVYTAPNEEAALEALLEFEDSPMGRKYPHAVATWRDAWDRFTPFLAFPPMLRRVIYTTNSIESLNYQLRKVTKNRGHFPSDEAARKLLWLAICNIEDKRARAREKEKGLPASKRKASGRLVEGQVTTNWKQALAQLAVAYPERMNPYLTY</sequence>
<comment type="function">
    <text evidence="1">Required for the transposition of the insertion element.</text>
</comment>
<feature type="compositionally biased region" description="Polar residues" evidence="6">
    <location>
        <begin position="81"/>
        <end position="91"/>
    </location>
</feature>
<protein>
    <submittedName>
        <fullName evidence="7">IS256 family transposase</fullName>
    </submittedName>
</protein>
<keyword evidence="3" id="KW-0815">Transposition</keyword>
<evidence type="ECO:0000313" key="7">
    <source>
        <dbReference type="EMBL" id="MBL0888942.1"/>
    </source>
</evidence>
<gene>
    <name evidence="7" type="ORF">HGK34_22180</name>
</gene>
<dbReference type="Pfam" id="PF00872">
    <property type="entry name" value="Transposase_mut"/>
    <property type="match status" value="1"/>
</dbReference>
<organism evidence="7 8">
    <name type="scientific">Myceligenerans indicum</name>
    <dbReference type="NCBI Taxonomy" id="2593663"/>
    <lineage>
        <taxon>Bacteria</taxon>
        <taxon>Bacillati</taxon>
        <taxon>Actinomycetota</taxon>
        <taxon>Actinomycetes</taxon>
        <taxon>Micrococcales</taxon>
        <taxon>Promicromonosporaceae</taxon>
        <taxon>Myceligenerans</taxon>
    </lineage>
</organism>
<keyword evidence="5" id="KW-0233">DNA recombination</keyword>
<evidence type="ECO:0000256" key="2">
    <source>
        <dbReference type="ARBA" id="ARBA00010961"/>
    </source>
</evidence>
<evidence type="ECO:0000256" key="1">
    <source>
        <dbReference type="ARBA" id="ARBA00002190"/>
    </source>
</evidence>
<dbReference type="EMBL" id="JABBYC010000122">
    <property type="protein sequence ID" value="MBL0888942.1"/>
    <property type="molecule type" value="Genomic_DNA"/>
</dbReference>
<dbReference type="RefSeq" id="WP_201851585.1">
    <property type="nucleotide sequence ID" value="NZ_JABBYC010000122.1"/>
</dbReference>
<name>A0ABS1LRN7_9MICO</name>
<feature type="region of interest" description="Disordered" evidence="6">
    <location>
        <begin position="71"/>
        <end position="91"/>
    </location>
</feature>
<dbReference type="PANTHER" id="PTHR33217">
    <property type="entry name" value="TRANSPOSASE FOR INSERTION SEQUENCE ELEMENT IS1081"/>
    <property type="match status" value="1"/>
</dbReference>
<evidence type="ECO:0000256" key="5">
    <source>
        <dbReference type="ARBA" id="ARBA00023172"/>
    </source>
</evidence>